<feature type="transmembrane region" description="Helical" evidence="2">
    <location>
        <begin position="25"/>
        <end position="46"/>
    </location>
</feature>
<organism evidence="4">
    <name type="scientific">Propionibacterium freudenreichii subsp. freudenreichii</name>
    <dbReference type="NCBI Taxonomy" id="66712"/>
    <lineage>
        <taxon>Bacteria</taxon>
        <taxon>Bacillati</taxon>
        <taxon>Actinomycetota</taxon>
        <taxon>Actinomycetes</taxon>
        <taxon>Propionibacteriales</taxon>
        <taxon>Propionibacteriaceae</taxon>
        <taxon>Propionibacterium</taxon>
    </lineage>
</organism>
<dbReference type="InterPro" id="IPR002508">
    <property type="entry name" value="MurNAc-LAA_cat"/>
</dbReference>
<gene>
    <name evidence="4" type="primary">amiC</name>
    <name evidence="4" type="ORF">PFCIRM138_11055</name>
</gene>
<dbReference type="GO" id="GO:0008745">
    <property type="term" value="F:N-acetylmuramoyl-L-alanine amidase activity"/>
    <property type="evidence" value="ECO:0007669"/>
    <property type="project" value="InterPro"/>
</dbReference>
<evidence type="ECO:0000313" key="4">
    <source>
        <dbReference type="EMBL" id="CEP26945.1"/>
    </source>
</evidence>
<dbReference type="EMBL" id="LM676427">
    <property type="protein sequence ID" value="CEP26945.1"/>
    <property type="molecule type" value="Genomic_DNA"/>
</dbReference>
<proteinExistence type="predicted"/>
<dbReference type="AlphaFoldDB" id="A0A0B7NSR1"/>
<dbReference type="Pfam" id="PF01520">
    <property type="entry name" value="Amidase_3"/>
    <property type="match status" value="1"/>
</dbReference>
<feature type="domain" description="MurNAc-LAA" evidence="3">
    <location>
        <begin position="76"/>
        <end position="218"/>
    </location>
</feature>
<evidence type="ECO:0000256" key="1">
    <source>
        <dbReference type="SAM" id="MobiDB-lite"/>
    </source>
</evidence>
<name>A0A0B7NSR1_PROFF</name>
<sequence>MSSDPVDGPPPHRARRAAPARRSRPIMVAVAIAVLAAVAGAIAFLVPGGSTRPVPVAAPSSSASRPCTQAGRATVVFLDPGHGADLPATRATSGGSQGIYSGENTSQGNEPADVFAVALDAKAQLERAGYVVVLSRDGDPDPARQTLWQKGLRAETAMGGAPADIGVSIHTDLPDTVGAGQIYYDQLGGFRTNTSDGLTARFTDERSAALSRQYAQQFLTARQELGAGAIAMTPGHDFPAGRGLGSWGDIPIIMLTAQQVPWVYNEAPRTSANGLSPADRANYASAIVQGVERSLGPVVGTGTCS</sequence>
<reference evidence="4" key="1">
    <citation type="submission" date="2014-08" db="EMBL/GenBank/DDBJ databases">
        <authorList>
            <person name="Falentin Helene"/>
        </authorList>
    </citation>
    <scope>NUCLEOTIDE SEQUENCE</scope>
</reference>
<evidence type="ECO:0000256" key="2">
    <source>
        <dbReference type="SAM" id="Phobius"/>
    </source>
</evidence>
<feature type="region of interest" description="Disordered" evidence="1">
    <location>
        <begin position="1"/>
        <end position="21"/>
    </location>
</feature>
<feature type="compositionally biased region" description="Basic residues" evidence="1">
    <location>
        <begin position="12"/>
        <end position="21"/>
    </location>
</feature>
<keyword evidence="2" id="KW-0472">Membrane</keyword>
<dbReference type="GO" id="GO:0009253">
    <property type="term" value="P:peptidoglycan catabolic process"/>
    <property type="evidence" value="ECO:0007669"/>
    <property type="project" value="InterPro"/>
</dbReference>
<protein>
    <submittedName>
        <fullName evidence="4">AmiC, N-acetylmuramoyl-L-alanine amidase</fullName>
    </submittedName>
</protein>
<evidence type="ECO:0000259" key="3">
    <source>
        <dbReference type="Pfam" id="PF01520"/>
    </source>
</evidence>
<dbReference type="Gene3D" id="3.40.630.40">
    <property type="entry name" value="Zn-dependent exopeptidases"/>
    <property type="match status" value="1"/>
</dbReference>
<dbReference type="SUPFAM" id="SSF53187">
    <property type="entry name" value="Zn-dependent exopeptidases"/>
    <property type="match status" value="1"/>
</dbReference>
<keyword evidence="2" id="KW-1133">Transmembrane helix</keyword>
<accession>A0A0B7NSR1</accession>
<keyword evidence="2" id="KW-0812">Transmembrane</keyword>